<feature type="transmembrane region" description="Helical" evidence="10">
    <location>
        <begin position="39"/>
        <end position="62"/>
    </location>
</feature>
<keyword evidence="1" id="KW-0121">Carboxypeptidase</keyword>
<keyword evidence="10" id="KW-0812">Transmembrane</keyword>
<dbReference type="NCBIfam" id="TIGR02074">
    <property type="entry name" value="PBP_1a_fam"/>
    <property type="match status" value="1"/>
</dbReference>
<proteinExistence type="predicted"/>
<dbReference type="EMBL" id="JARULN010000001">
    <property type="protein sequence ID" value="MDG5752810.1"/>
    <property type="molecule type" value="Genomic_DNA"/>
</dbReference>
<evidence type="ECO:0000256" key="8">
    <source>
        <dbReference type="ARBA" id="ARBA00049902"/>
    </source>
</evidence>
<evidence type="ECO:0000256" key="7">
    <source>
        <dbReference type="ARBA" id="ARBA00034000"/>
    </source>
</evidence>
<evidence type="ECO:0000313" key="13">
    <source>
        <dbReference type="Proteomes" id="UP001218246"/>
    </source>
</evidence>
<gene>
    <name evidence="12" type="ORF">P6P90_02180</name>
</gene>
<evidence type="ECO:0000256" key="5">
    <source>
        <dbReference type="ARBA" id="ARBA00022801"/>
    </source>
</evidence>
<keyword evidence="2" id="KW-0645">Protease</keyword>
<dbReference type="Pfam" id="PF00905">
    <property type="entry name" value="Transpeptidase"/>
    <property type="match status" value="1"/>
</dbReference>
<dbReference type="InterPro" id="IPR012338">
    <property type="entry name" value="Beta-lactam/transpept-like"/>
</dbReference>
<dbReference type="InterPro" id="IPR036950">
    <property type="entry name" value="PBP_transglycosylase"/>
</dbReference>
<evidence type="ECO:0000256" key="3">
    <source>
        <dbReference type="ARBA" id="ARBA00022676"/>
    </source>
</evidence>
<feature type="region of interest" description="Disordered" evidence="9">
    <location>
        <begin position="769"/>
        <end position="829"/>
    </location>
</feature>
<evidence type="ECO:0000256" key="10">
    <source>
        <dbReference type="SAM" id="Phobius"/>
    </source>
</evidence>
<keyword evidence="13" id="KW-1185">Reference proteome</keyword>
<dbReference type="Gene3D" id="1.10.3810.10">
    <property type="entry name" value="Biosynthetic peptidoglycan transglycosylase-like"/>
    <property type="match status" value="1"/>
</dbReference>
<evidence type="ECO:0000256" key="4">
    <source>
        <dbReference type="ARBA" id="ARBA00022679"/>
    </source>
</evidence>
<evidence type="ECO:0000256" key="1">
    <source>
        <dbReference type="ARBA" id="ARBA00022645"/>
    </source>
</evidence>
<comment type="catalytic activity">
    <reaction evidence="7">
        <text>Preferential cleavage: (Ac)2-L-Lys-D-Ala-|-D-Ala. Also transpeptidation of peptidyl-alanyl moieties that are N-acyl substituents of D-alanine.</text>
        <dbReference type="EC" id="3.4.16.4"/>
    </reaction>
</comment>
<protein>
    <submittedName>
        <fullName evidence="12">PBP1A family penicillin-binding protein</fullName>
    </submittedName>
</protein>
<keyword evidence="10" id="KW-0472">Membrane</keyword>
<keyword evidence="6" id="KW-0511">Multifunctional enzyme</keyword>
<keyword evidence="10" id="KW-1133">Transmembrane helix</keyword>
<evidence type="ECO:0000313" key="12">
    <source>
        <dbReference type="EMBL" id="MDG5752810.1"/>
    </source>
</evidence>
<feature type="domain" description="Fibronectin type-III" evidence="11">
    <location>
        <begin position="682"/>
        <end position="774"/>
    </location>
</feature>
<feature type="compositionally biased region" description="Basic and acidic residues" evidence="9">
    <location>
        <begin position="1"/>
        <end position="27"/>
    </location>
</feature>
<name>A0ABT6H2F3_9BACI</name>
<dbReference type="InterPro" id="IPR036116">
    <property type="entry name" value="FN3_sf"/>
</dbReference>
<keyword evidence="3" id="KW-0328">Glycosyltransferase</keyword>
<dbReference type="PANTHER" id="PTHR32282:SF29">
    <property type="entry name" value="PENICILLIN-BINDING PROTEIN 1A"/>
    <property type="match status" value="1"/>
</dbReference>
<dbReference type="PROSITE" id="PS50853">
    <property type="entry name" value="FN3"/>
    <property type="match status" value="1"/>
</dbReference>
<comment type="caution">
    <text evidence="12">The sequence shown here is derived from an EMBL/GenBank/DDBJ whole genome shotgun (WGS) entry which is preliminary data.</text>
</comment>
<comment type="catalytic activity">
    <reaction evidence="8">
        <text>[GlcNAc-(1-&gt;4)-Mur2Ac(oyl-L-Ala-gamma-D-Glu-L-Lys-D-Ala-D-Ala)](n)-di-trans,octa-cis-undecaprenyl diphosphate + beta-D-GlcNAc-(1-&gt;4)-Mur2Ac(oyl-L-Ala-gamma-D-Glu-L-Lys-D-Ala-D-Ala)-di-trans,octa-cis-undecaprenyl diphosphate = [GlcNAc-(1-&gt;4)-Mur2Ac(oyl-L-Ala-gamma-D-Glu-L-Lys-D-Ala-D-Ala)](n+1)-di-trans,octa-cis-undecaprenyl diphosphate + di-trans,octa-cis-undecaprenyl diphosphate + H(+)</text>
        <dbReference type="Rhea" id="RHEA:23708"/>
        <dbReference type="Rhea" id="RHEA-COMP:9602"/>
        <dbReference type="Rhea" id="RHEA-COMP:9603"/>
        <dbReference type="ChEBI" id="CHEBI:15378"/>
        <dbReference type="ChEBI" id="CHEBI:58405"/>
        <dbReference type="ChEBI" id="CHEBI:60033"/>
        <dbReference type="ChEBI" id="CHEBI:78435"/>
        <dbReference type="EC" id="2.4.99.28"/>
    </reaction>
</comment>
<dbReference type="RefSeq" id="WP_278017929.1">
    <property type="nucleotide sequence ID" value="NZ_JARRRY010000001.1"/>
</dbReference>
<dbReference type="Gene3D" id="3.40.710.10">
    <property type="entry name" value="DD-peptidase/beta-lactamase superfamily"/>
    <property type="match status" value="1"/>
</dbReference>
<keyword evidence="4" id="KW-0808">Transferase</keyword>
<dbReference type="CDD" id="cd00063">
    <property type="entry name" value="FN3"/>
    <property type="match status" value="1"/>
</dbReference>
<dbReference type="InterPro" id="IPR013783">
    <property type="entry name" value="Ig-like_fold"/>
</dbReference>
<dbReference type="InterPro" id="IPR050396">
    <property type="entry name" value="Glycosyltr_51/Transpeptidase"/>
</dbReference>
<dbReference type="InterPro" id="IPR001264">
    <property type="entry name" value="Glyco_trans_51"/>
</dbReference>
<sequence>MSDNYRSREERKQAEKAKQEQKKQKSEKPRKKGSFFKKFLITCLLLGIIVLGAGVSTFYAMIKDAPKIDEAKLADPVSTKFYDKDGGFIHEYGVERRTPITYDQIPKVLEDAFLSTEDARFYEHHGIDIKRTAKAIFENLTNGFGSQGGSTITQQVIKNSFLSRDKNLKRKVQEWYLAYKLEQKYSKHEILEMYLNKINLGNYSWGIAAAAKNYYGIEVKDLKNLTLPQAAMLAGLPQLPNAYNPSKPENEKEATKRRNLVLTLMHRQGAITEKEMKEAMQVPVREGVREPAQNPMPYQAFLDAVAKEVEGQLKDVNIGTDGLKIYTTLDPKAQAYAEQLAESGDGFRYPNDQFQTAFVFQDTKTGEVRAIASGRKENKGSFRGNNYAIDLDRQPGSTFKPILAYGPAIEHLKWATSHTVEDKETKYDTGAEISNWDNKYHGIITIRKALEQSYNIPALLTMREVGKPKAKVFAENLGITFANNTVFESYVIGANQVSPIEMSGAYSAFGNNGVYIKPHFVTKVVFPDGKEVNFKPKEKRAMADYTAYIITDMLRSVVKTGTGTNANVSRLDVAGKTGTTNFDKDTIRKYGYPADATNDSWFVGYTPQYTMSVWTGYAKNGQGMYLNKETSRIAQYIFKNMMSKFGTDTSPFEQPSTVYRFGNELGVTGGEKVVLPKEKPDTPTGVNAQYDTASNTISLKWSYTASEEMKDVSFDVAYSLDGGSKTTLTNTKSTSITLGNVKAGGRYTFFITATANGKVSDEAKITVTVTTGSKPEEKPSPPDNGDGTNQSTPPNTGTPPSTGTETGTPPGSSNPGEAKPPAQSPLGIP</sequence>
<reference evidence="12 13" key="1">
    <citation type="submission" date="2023-04" db="EMBL/GenBank/DDBJ databases">
        <title>Ectobacillus antri isolated from activated sludge.</title>
        <authorList>
            <person name="Yan P."/>
            <person name="Liu X."/>
        </authorList>
    </citation>
    <scope>NUCLEOTIDE SEQUENCE [LARGE SCALE GENOMIC DNA]</scope>
    <source>
        <strain evidence="12 13">C18H</strain>
    </source>
</reference>
<dbReference type="Pfam" id="PF00912">
    <property type="entry name" value="Transgly"/>
    <property type="match status" value="1"/>
</dbReference>
<dbReference type="InterPro" id="IPR023346">
    <property type="entry name" value="Lysozyme-like_dom_sf"/>
</dbReference>
<evidence type="ECO:0000256" key="6">
    <source>
        <dbReference type="ARBA" id="ARBA00023268"/>
    </source>
</evidence>
<accession>A0ABT6H2F3</accession>
<dbReference type="InterPro" id="IPR001460">
    <property type="entry name" value="PCN-bd_Tpept"/>
</dbReference>
<dbReference type="SUPFAM" id="SSF56601">
    <property type="entry name" value="beta-lactamase/transpeptidase-like"/>
    <property type="match status" value="1"/>
</dbReference>
<organism evidence="12 13">
    <name type="scientific">Ectobacillus antri</name>
    <dbReference type="NCBI Taxonomy" id="2486280"/>
    <lineage>
        <taxon>Bacteria</taxon>
        <taxon>Bacillati</taxon>
        <taxon>Bacillota</taxon>
        <taxon>Bacilli</taxon>
        <taxon>Bacillales</taxon>
        <taxon>Bacillaceae</taxon>
        <taxon>Ectobacillus</taxon>
    </lineage>
</organism>
<dbReference type="Proteomes" id="UP001218246">
    <property type="component" value="Unassembled WGS sequence"/>
</dbReference>
<feature type="compositionally biased region" description="Low complexity" evidence="9">
    <location>
        <begin position="791"/>
        <end position="817"/>
    </location>
</feature>
<feature type="region of interest" description="Disordered" evidence="9">
    <location>
        <begin position="1"/>
        <end position="29"/>
    </location>
</feature>
<dbReference type="Gene3D" id="2.60.40.10">
    <property type="entry name" value="Immunoglobulins"/>
    <property type="match status" value="1"/>
</dbReference>
<dbReference type="PANTHER" id="PTHR32282">
    <property type="entry name" value="BINDING PROTEIN TRANSPEPTIDASE, PUTATIVE-RELATED"/>
    <property type="match status" value="1"/>
</dbReference>
<evidence type="ECO:0000256" key="9">
    <source>
        <dbReference type="SAM" id="MobiDB-lite"/>
    </source>
</evidence>
<dbReference type="SUPFAM" id="SSF53955">
    <property type="entry name" value="Lysozyme-like"/>
    <property type="match status" value="1"/>
</dbReference>
<evidence type="ECO:0000256" key="2">
    <source>
        <dbReference type="ARBA" id="ARBA00022670"/>
    </source>
</evidence>
<dbReference type="SUPFAM" id="SSF49265">
    <property type="entry name" value="Fibronectin type III"/>
    <property type="match status" value="1"/>
</dbReference>
<dbReference type="InterPro" id="IPR003961">
    <property type="entry name" value="FN3_dom"/>
</dbReference>
<keyword evidence="5" id="KW-0378">Hydrolase</keyword>
<evidence type="ECO:0000259" key="11">
    <source>
        <dbReference type="PROSITE" id="PS50853"/>
    </source>
</evidence>